<gene>
    <name evidence="1" type="ORF">DW856_11340</name>
    <name evidence="2" type="ORF">DWZ31_02110</name>
</gene>
<organism evidence="1 3">
    <name type="scientific">Roseburia intestinalis</name>
    <dbReference type="NCBI Taxonomy" id="166486"/>
    <lineage>
        <taxon>Bacteria</taxon>
        <taxon>Bacillati</taxon>
        <taxon>Bacillota</taxon>
        <taxon>Clostridia</taxon>
        <taxon>Lachnospirales</taxon>
        <taxon>Lachnospiraceae</taxon>
        <taxon>Roseburia</taxon>
    </lineage>
</organism>
<dbReference type="EMBL" id="QSHO01000009">
    <property type="protein sequence ID" value="RHC16376.1"/>
    <property type="molecule type" value="Genomic_DNA"/>
</dbReference>
<name>A0A3R6EK35_9FIRM</name>
<comment type="caution">
    <text evidence="1">The sequence shown here is derived from an EMBL/GenBank/DDBJ whole genome shotgun (WGS) entry which is preliminary data.</text>
</comment>
<dbReference type="RefSeq" id="WP_118488108.1">
    <property type="nucleotide sequence ID" value="NZ_QRQN01000002.1"/>
</dbReference>
<evidence type="ECO:0000313" key="1">
    <source>
        <dbReference type="EMBL" id="RHC16376.1"/>
    </source>
</evidence>
<dbReference type="EMBL" id="QRQN01000002">
    <property type="protein sequence ID" value="RHN11422.1"/>
    <property type="molecule type" value="Genomic_DNA"/>
</dbReference>
<evidence type="ECO:0000313" key="2">
    <source>
        <dbReference type="EMBL" id="RHN11422.1"/>
    </source>
</evidence>
<protein>
    <recommendedName>
        <fullName evidence="5">DUF3298 domain-containing protein</fullName>
    </recommendedName>
</protein>
<evidence type="ECO:0008006" key="5">
    <source>
        <dbReference type="Google" id="ProtNLM"/>
    </source>
</evidence>
<sequence>MKKKVIFLLLVICLGVSFFAYRRAQVKEHTVFYANDQEKNSVEDDRYTIERIEGGDIKNSLGQAVVYGYYDKVVFGDSEYLACNQVIEKKTAEFQSQYENLKGQVKEADGMKSDYREGEFPYYDTCEVQNIEFWEDYVSILYQTKWFAGGVNETDFEAVNMDKNGNEITIADILKKSDEESCEYAYETTSDFLKKNEIYDETYMKMLQGYKAEDYGFYVENGVCYLYFRQGETTYNAAGSFRIKLAEYQ</sequence>
<evidence type="ECO:0000313" key="4">
    <source>
        <dbReference type="Proteomes" id="UP000283586"/>
    </source>
</evidence>
<dbReference type="Proteomes" id="UP000283513">
    <property type="component" value="Unassembled WGS sequence"/>
</dbReference>
<dbReference type="Proteomes" id="UP000283586">
    <property type="component" value="Unassembled WGS sequence"/>
</dbReference>
<accession>A0A3R6EK35</accession>
<reference evidence="3 4" key="1">
    <citation type="submission" date="2018-08" db="EMBL/GenBank/DDBJ databases">
        <title>A genome reference for cultivated species of the human gut microbiota.</title>
        <authorList>
            <person name="Zou Y."/>
            <person name="Xue W."/>
            <person name="Luo G."/>
        </authorList>
    </citation>
    <scope>NUCLEOTIDE SEQUENCE [LARGE SCALE GENOMIC DNA]</scope>
    <source>
        <strain evidence="2 4">AF31-21AC</strain>
        <strain evidence="1 3">AM37-1AC</strain>
    </source>
</reference>
<proteinExistence type="predicted"/>
<evidence type="ECO:0000313" key="3">
    <source>
        <dbReference type="Proteomes" id="UP000283513"/>
    </source>
</evidence>
<dbReference type="AlphaFoldDB" id="A0A3R6EK35"/>